<evidence type="ECO:0000259" key="2">
    <source>
        <dbReference type="SMART" id="SM00065"/>
    </source>
</evidence>
<evidence type="ECO:0000313" key="4">
    <source>
        <dbReference type="EMBL" id="TSD58391.1"/>
    </source>
</evidence>
<dbReference type="SUPFAM" id="SSF81606">
    <property type="entry name" value="PP2C-like"/>
    <property type="match status" value="1"/>
</dbReference>
<gene>
    <name evidence="4" type="ORF">FNM00_14420</name>
</gene>
<comment type="caution">
    <text evidence="4">The sequence shown here is derived from an EMBL/GenBank/DDBJ whole genome shotgun (WGS) entry which is preliminary data.</text>
</comment>
<evidence type="ECO:0000259" key="3">
    <source>
        <dbReference type="SMART" id="SM00331"/>
    </source>
</evidence>
<dbReference type="InterPro" id="IPR001932">
    <property type="entry name" value="PPM-type_phosphatase-like_dom"/>
</dbReference>
<dbReference type="InterPro" id="IPR003018">
    <property type="entry name" value="GAF"/>
</dbReference>
<keyword evidence="5" id="KW-1185">Reference proteome</keyword>
<dbReference type="Gene3D" id="3.30.450.40">
    <property type="match status" value="2"/>
</dbReference>
<dbReference type="Pfam" id="PF01590">
    <property type="entry name" value="GAF"/>
    <property type="match status" value="1"/>
</dbReference>
<dbReference type="InterPro" id="IPR036457">
    <property type="entry name" value="PPM-type-like_dom_sf"/>
</dbReference>
<dbReference type="OrthoDB" id="118142at2"/>
<reference evidence="4 5" key="1">
    <citation type="submission" date="2019-07" db="EMBL/GenBank/DDBJ databases">
        <authorList>
            <person name="Zhao L.H."/>
        </authorList>
    </citation>
    <scope>NUCLEOTIDE SEQUENCE [LARGE SCALE GENOMIC DNA]</scope>
    <source>
        <strain evidence="4 5">Co35</strain>
    </source>
</reference>
<dbReference type="AlphaFoldDB" id="A0A554RWC3"/>
<dbReference type="Pfam" id="PF07228">
    <property type="entry name" value="SpoIIE"/>
    <property type="match status" value="1"/>
</dbReference>
<name>A0A554RWC3_9ACTN</name>
<feature type="domain" description="GAF" evidence="2">
    <location>
        <begin position="200"/>
        <end position="346"/>
    </location>
</feature>
<evidence type="ECO:0000313" key="5">
    <source>
        <dbReference type="Proteomes" id="UP000316988"/>
    </source>
</evidence>
<proteinExistence type="predicted"/>
<dbReference type="EMBL" id="VLNT01000014">
    <property type="protein sequence ID" value="TSD58391.1"/>
    <property type="molecule type" value="Genomic_DNA"/>
</dbReference>
<dbReference type="SMART" id="SM00065">
    <property type="entry name" value="GAF"/>
    <property type="match status" value="2"/>
</dbReference>
<accession>A0A554RWC3</accession>
<dbReference type="GO" id="GO:0016791">
    <property type="term" value="F:phosphatase activity"/>
    <property type="evidence" value="ECO:0007669"/>
    <property type="project" value="TreeGrafter"/>
</dbReference>
<dbReference type="InterPro" id="IPR029016">
    <property type="entry name" value="GAF-like_dom_sf"/>
</dbReference>
<dbReference type="Gene3D" id="3.60.40.10">
    <property type="entry name" value="PPM-type phosphatase domain"/>
    <property type="match status" value="1"/>
</dbReference>
<dbReference type="PANTHER" id="PTHR43156">
    <property type="entry name" value="STAGE II SPORULATION PROTEIN E-RELATED"/>
    <property type="match status" value="1"/>
</dbReference>
<dbReference type="Proteomes" id="UP000316988">
    <property type="component" value="Unassembled WGS sequence"/>
</dbReference>
<feature type="domain" description="GAF" evidence="2">
    <location>
        <begin position="30"/>
        <end position="176"/>
    </location>
</feature>
<evidence type="ECO:0000256" key="1">
    <source>
        <dbReference type="ARBA" id="ARBA00022801"/>
    </source>
</evidence>
<dbReference type="SMART" id="SM00331">
    <property type="entry name" value="PP2C_SIG"/>
    <property type="match status" value="1"/>
</dbReference>
<dbReference type="InterPro" id="IPR052016">
    <property type="entry name" value="Bact_Sigma-Reg"/>
</dbReference>
<dbReference type="SUPFAM" id="SSF55781">
    <property type="entry name" value="GAF domain-like"/>
    <property type="match status" value="2"/>
</dbReference>
<organism evidence="4 5">
    <name type="scientific">Aeromicrobium piscarium</name>
    <dbReference type="NCBI Taxonomy" id="2590901"/>
    <lineage>
        <taxon>Bacteria</taxon>
        <taxon>Bacillati</taxon>
        <taxon>Actinomycetota</taxon>
        <taxon>Actinomycetes</taxon>
        <taxon>Propionibacteriales</taxon>
        <taxon>Nocardioidaceae</taxon>
        <taxon>Aeromicrobium</taxon>
    </lineage>
</organism>
<keyword evidence="1" id="KW-0378">Hydrolase</keyword>
<feature type="domain" description="PPM-type phosphatase" evidence="3">
    <location>
        <begin position="366"/>
        <end position="579"/>
    </location>
</feature>
<dbReference type="PANTHER" id="PTHR43156:SF2">
    <property type="entry name" value="STAGE II SPORULATION PROTEIN E"/>
    <property type="match status" value="1"/>
</dbReference>
<sequence length="583" mass="62326">MSTGPLPRGRLTAHRPTLRHMGAVQHTETGVDAVYDRYSRLVQDLLSVPVALVTKVADDHQRFIGAVGLPEPWQTDRTTPLSHSFCQYVRSEDAPLVVNDAREIETLRDNLAIGDLGVVAYAGVPLRDAEGTTIGALCAIDTEPRTWEDRELAVLHDISLACTAHLRSSAAATEATAARERAERESRRTAALLQMAEAFVATTTIREVLEAAGRLGELVGAGAVSIGVPDSTGALVWHAKDGTQTTASAEHWDGLRRAMPATPIFTTSPEALGPELFELLPAEVTANATGAATVLPLRVENRTIGLAAIVWSDTLAVPAADQLTLTALARYTSVALDRAQLLEARQNAAHHLQRSMLTEVPEIAGLPIRAVYRTAHVADEVGGDWYDVLELADGRVAVAVGDVAGHDIEAASAMGQLRFALRTLLWSRRDEPAAILSALDDLNSSIGPDALTTVVLAILGAPESDGSRTLTWSNAGHLPPILQRSGQPAALMEAAPDLMLGVSPGRSRADHMTRLEPGDTFVLYTDGLVEQRDADVAERLSALTSALDEHDPLRPDEIARILTDGRDRGDDVVLLTLRVDTAP</sequence>
<protein>
    <submittedName>
        <fullName evidence="4">SpoIIE family protein phosphatase</fullName>
    </submittedName>
</protein>